<keyword evidence="2" id="KW-0732">Signal</keyword>
<evidence type="ECO:0000313" key="3">
    <source>
        <dbReference type="EMBL" id="CCI54726.1"/>
    </source>
</evidence>
<evidence type="ECO:0000313" key="4">
    <source>
        <dbReference type="Proteomes" id="UP000035720"/>
    </source>
</evidence>
<feature type="signal peptide" evidence="2">
    <location>
        <begin position="1"/>
        <end position="24"/>
    </location>
</feature>
<evidence type="ECO:0008006" key="5">
    <source>
        <dbReference type="Google" id="ProtNLM"/>
    </source>
</evidence>
<dbReference type="InterPro" id="IPR054817">
    <property type="entry name" value="Glycosyl_F510_1955-like"/>
</dbReference>
<feature type="region of interest" description="Disordered" evidence="1">
    <location>
        <begin position="179"/>
        <end position="203"/>
    </location>
</feature>
<feature type="compositionally biased region" description="Polar residues" evidence="1">
    <location>
        <begin position="194"/>
        <end position="203"/>
    </location>
</feature>
<dbReference type="Proteomes" id="UP000035720">
    <property type="component" value="Unassembled WGS sequence"/>
</dbReference>
<dbReference type="STRING" id="1193518.BN13_800027"/>
<dbReference type="RefSeq" id="WP_048547330.1">
    <property type="nucleotide sequence ID" value="NZ_HF571038.1"/>
</dbReference>
<dbReference type="SUPFAM" id="SSF110296">
    <property type="entry name" value="Oligoxyloglucan reducing end-specific cellobiohydrolase"/>
    <property type="match status" value="1"/>
</dbReference>
<dbReference type="EMBL" id="CAJC01000195">
    <property type="protein sequence ID" value="CCI54726.1"/>
    <property type="molecule type" value="Genomic_DNA"/>
</dbReference>
<feature type="region of interest" description="Disordered" evidence="1">
    <location>
        <begin position="28"/>
        <end position="60"/>
    </location>
</feature>
<dbReference type="OrthoDB" id="9764804at2"/>
<dbReference type="NCBIfam" id="NF045728">
    <property type="entry name" value="glycosyl_F510_1955"/>
    <property type="match status" value="1"/>
</dbReference>
<dbReference type="CDD" id="cd15482">
    <property type="entry name" value="Sialidase_non-viral"/>
    <property type="match status" value="1"/>
</dbReference>
<dbReference type="AlphaFoldDB" id="A0A077MBJ0"/>
<evidence type="ECO:0000256" key="2">
    <source>
        <dbReference type="SAM" id="SignalP"/>
    </source>
</evidence>
<evidence type="ECO:0000256" key="1">
    <source>
        <dbReference type="SAM" id="MobiDB-lite"/>
    </source>
</evidence>
<name>A0A077MBJ0_9MICO</name>
<sequence>MRTPRGKRLLLAAAALAASTTLTACGATATPAGSSTPAGQTAAPTTMTPPSSVTAPPSASAKPVAITHIHAIARDPSDGTLLLATHEGLYAKEADGLTLRGPVMDLMGFTVSPDGTFYASGHPGLGAVDLPQPLGLIRSTDRGRTWQVTSRGGQSDFHALTAGPQMVVGFDGALRTTSDGKQWADRGIPAPPRSISTSPTSGTLVATTEKGLLRSTDHGATWQTLTTPALSVLTAWADESTLVIATTDGRLATSTDQGATWTLGTRVVGPVEALWAGRSGSGEVEVVVALHDRVLRTTDNGATTTDALA</sequence>
<gene>
    <name evidence="3" type="ORF">BN13_800027</name>
</gene>
<accession>A0A077MBJ0</accession>
<reference evidence="3 4" key="1">
    <citation type="journal article" date="2013" name="ISME J.">
        <title>A metabolic model for members of the genus Tetrasphaera involved in enhanced biological phosphorus removal.</title>
        <authorList>
            <person name="Kristiansen R."/>
            <person name="Nguyen H.T.T."/>
            <person name="Saunders A.M."/>
            <person name="Nielsen J.L."/>
            <person name="Wimmer R."/>
            <person name="Le V.Q."/>
            <person name="McIlroy S.J."/>
            <person name="Petrovski S."/>
            <person name="Seviour R.J."/>
            <person name="Calteau A."/>
            <person name="Nielsen K.L."/>
            <person name="Nielsen P.H."/>
        </authorList>
    </citation>
    <scope>NUCLEOTIDE SEQUENCE [LARGE SCALE GENOMIC DNA]</scope>
    <source>
        <strain evidence="3 4">Ben 74</strain>
    </source>
</reference>
<dbReference type="InterPro" id="IPR015943">
    <property type="entry name" value="WD40/YVTN_repeat-like_dom_sf"/>
</dbReference>
<organism evidence="3 4">
    <name type="scientific">Nostocoides jenkinsii Ben 74</name>
    <dbReference type="NCBI Taxonomy" id="1193518"/>
    <lineage>
        <taxon>Bacteria</taxon>
        <taxon>Bacillati</taxon>
        <taxon>Actinomycetota</taxon>
        <taxon>Actinomycetes</taxon>
        <taxon>Micrococcales</taxon>
        <taxon>Intrasporangiaceae</taxon>
        <taxon>Nostocoides</taxon>
    </lineage>
</organism>
<keyword evidence="4" id="KW-1185">Reference proteome</keyword>
<feature type="chain" id="PRO_5038915357" description="Exo-alpha-sialidase" evidence="2">
    <location>
        <begin position="25"/>
        <end position="309"/>
    </location>
</feature>
<dbReference type="PROSITE" id="PS51257">
    <property type="entry name" value="PROKAR_LIPOPROTEIN"/>
    <property type="match status" value="1"/>
</dbReference>
<dbReference type="Gene3D" id="2.130.10.10">
    <property type="entry name" value="YVTN repeat-like/Quinoprotein amine dehydrogenase"/>
    <property type="match status" value="1"/>
</dbReference>
<protein>
    <recommendedName>
        <fullName evidence="5">Exo-alpha-sialidase</fullName>
    </recommendedName>
</protein>
<proteinExistence type="predicted"/>
<comment type="caution">
    <text evidence="3">The sequence shown here is derived from an EMBL/GenBank/DDBJ whole genome shotgun (WGS) entry which is preliminary data.</text>
</comment>